<reference evidence="3 4" key="1">
    <citation type="submission" date="2015-09" db="EMBL/GenBank/DDBJ databases">
        <title>Draft genome sequence of Kouleothrix aurantiaca JCM 19913.</title>
        <authorList>
            <person name="Hemp J."/>
        </authorList>
    </citation>
    <scope>NUCLEOTIDE SEQUENCE [LARGE SCALE GENOMIC DNA]</scope>
    <source>
        <strain evidence="3 4">COM-B</strain>
    </source>
</reference>
<proteinExistence type="predicted"/>
<keyword evidence="1" id="KW-0560">Oxidoreductase</keyword>
<accession>A0A0N8PQU1</accession>
<dbReference type="PANTHER" id="PTHR43818:SF11">
    <property type="entry name" value="BCDNA.GH03377"/>
    <property type="match status" value="1"/>
</dbReference>
<evidence type="ECO:0000313" key="3">
    <source>
        <dbReference type="EMBL" id="KPV48069.1"/>
    </source>
</evidence>
<dbReference type="EMBL" id="LJCR01002975">
    <property type="protein sequence ID" value="KPV48069.1"/>
    <property type="molecule type" value="Genomic_DNA"/>
</dbReference>
<gene>
    <name evidence="3" type="ORF">SE17_40045</name>
</gene>
<dbReference type="InterPro" id="IPR055170">
    <property type="entry name" value="GFO_IDH_MocA-like_dom"/>
</dbReference>
<organism evidence="3 4">
    <name type="scientific">Kouleothrix aurantiaca</name>
    <dbReference type="NCBI Taxonomy" id="186479"/>
    <lineage>
        <taxon>Bacteria</taxon>
        <taxon>Bacillati</taxon>
        <taxon>Chloroflexota</taxon>
        <taxon>Chloroflexia</taxon>
        <taxon>Chloroflexales</taxon>
        <taxon>Roseiflexineae</taxon>
        <taxon>Roseiflexaceae</taxon>
        <taxon>Kouleothrix</taxon>
    </lineage>
</organism>
<dbReference type="Gene3D" id="3.30.360.10">
    <property type="entry name" value="Dihydrodipicolinate Reductase, domain 2"/>
    <property type="match status" value="1"/>
</dbReference>
<dbReference type="AlphaFoldDB" id="A0A0N8PQU1"/>
<keyword evidence="4" id="KW-1185">Reference proteome</keyword>
<feature type="domain" description="GFO/IDH/MocA-like oxidoreductase" evidence="2">
    <location>
        <begin position="2"/>
        <end position="133"/>
    </location>
</feature>
<evidence type="ECO:0000256" key="1">
    <source>
        <dbReference type="ARBA" id="ARBA00023002"/>
    </source>
</evidence>
<comment type="caution">
    <text evidence="3">The sequence shown here is derived from an EMBL/GenBank/DDBJ whole genome shotgun (WGS) entry which is preliminary data.</text>
</comment>
<evidence type="ECO:0000259" key="2">
    <source>
        <dbReference type="Pfam" id="PF22725"/>
    </source>
</evidence>
<dbReference type="SUPFAM" id="SSF55347">
    <property type="entry name" value="Glyceraldehyde-3-phosphate dehydrogenase-like, C-terminal domain"/>
    <property type="match status" value="1"/>
</dbReference>
<dbReference type="Proteomes" id="UP000050509">
    <property type="component" value="Unassembled WGS sequence"/>
</dbReference>
<sequence>IRARQLLADGAIGSVRHALFRVIGNSRADLSRPWNWWSDAARGGGALGAYGSHQIDLLRFLLQSEVAEVAATLHTFIAERPAENGLRPVTSDDYYSLRLRFANGALATIECSAVARTQEPNSLTLYGAGGSLRWLGGALHHAEASSDFRDITPTAIHALPAGLQGDFPHGTVYLAHALSSYLRGDAGALALGATFADGLSNQRVLDAARESERQGGRYIAL</sequence>
<protein>
    <submittedName>
        <fullName evidence="3">Oxidoreductase</fullName>
    </submittedName>
</protein>
<dbReference type="Pfam" id="PF22725">
    <property type="entry name" value="GFO_IDH_MocA_C3"/>
    <property type="match status" value="1"/>
</dbReference>
<dbReference type="InterPro" id="IPR050463">
    <property type="entry name" value="Gfo/Idh/MocA_oxidrdct_glycsds"/>
</dbReference>
<dbReference type="PANTHER" id="PTHR43818">
    <property type="entry name" value="BCDNA.GH03377"/>
    <property type="match status" value="1"/>
</dbReference>
<evidence type="ECO:0000313" key="4">
    <source>
        <dbReference type="Proteomes" id="UP000050509"/>
    </source>
</evidence>
<feature type="non-terminal residue" evidence="3">
    <location>
        <position position="1"/>
    </location>
</feature>
<name>A0A0N8PQU1_9CHLR</name>
<dbReference type="GO" id="GO:0016491">
    <property type="term" value="F:oxidoreductase activity"/>
    <property type="evidence" value="ECO:0007669"/>
    <property type="project" value="UniProtKB-KW"/>
</dbReference>